<feature type="binding site" evidence="15">
    <location>
        <position position="97"/>
    </location>
    <ligand>
        <name>[2Fe-2S] cluster</name>
        <dbReference type="ChEBI" id="CHEBI:190135"/>
    </ligand>
</feature>
<dbReference type="GO" id="GO:0046872">
    <property type="term" value="F:metal ion binding"/>
    <property type="evidence" value="ECO:0007669"/>
    <property type="project" value="UniProtKB-KW"/>
</dbReference>
<comment type="function">
    <text evidence="10">NDH-1 shuttles electrons from NADH, via FMN and iron-sulfur (Fe-S) centers, to quinones in the respiratory chain. Couples the redox reaction to proton translocation (for every two electrons transferred, four hydrogen ions are translocated across the cytoplasmic membrane), and thus conserves the redox energy in a proton gradient.</text>
</comment>
<feature type="binding site" evidence="15">
    <location>
        <position position="92"/>
    </location>
    <ligand>
        <name>[2Fe-2S] cluster</name>
        <dbReference type="ChEBI" id="CHEBI:190135"/>
    </ligand>
</feature>
<dbReference type="AlphaFoldDB" id="A0A0F3MPW8"/>
<dbReference type="OrthoDB" id="9807941at2"/>
<accession>A0A0F3MPW8</accession>
<evidence type="ECO:0000313" key="17">
    <source>
        <dbReference type="Proteomes" id="UP000033616"/>
    </source>
</evidence>
<proteinExistence type="inferred from homology"/>
<keyword evidence="8 15" id="KW-0411">Iron-sulfur</keyword>
<comment type="catalytic activity">
    <reaction evidence="14">
        <text>a quinone + NADH + 5 H(+)(in) = a quinol + NAD(+) + 4 H(+)(out)</text>
        <dbReference type="Rhea" id="RHEA:57888"/>
        <dbReference type="ChEBI" id="CHEBI:15378"/>
        <dbReference type="ChEBI" id="CHEBI:24646"/>
        <dbReference type="ChEBI" id="CHEBI:57540"/>
        <dbReference type="ChEBI" id="CHEBI:57945"/>
        <dbReference type="ChEBI" id="CHEBI:132124"/>
    </reaction>
</comment>
<dbReference type="NCBIfam" id="TIGR01958">
    <property type="entry name" value="nuoE_fam"/>
    <property type="match status" value="1"/>
</dbReference>
<evidence type="ECO:0000256" key="9">
    <source>
        <dbReference type="ARBA" id="ARBA00023027"/>
    </source>
</evidence>
<comment type="cofactor">
    <cofactor evidence="15">
        <name>[2Fe-2S] cluster</name>
        <dbReference type="ChEBI" id="CHEBI:190135"/>
    </cofactor>
    <text evidence="15">Binds 1 [2Fe-2S] cluster.</text>
</comment>
<dbReference type="PIRSF" id="PIRSF000216">
    <property type="entry name" value="NADH_DH_24kDa"/>
    <property type="match status" value="1"/>
</dbReference>
<gene>
    <name evidence="16" type="primary">nuoE</name>
    <name evidence="16" type="ORF">OCHUTO_0362</name>
</gene>
<feature type="binding site" evidence="15">
    <location>
        <position position="137"/>
    </location>
    <ligand>
        <name>[2Fe-2S] cluster</name>
        <dbReference type="ChEBI" id="CHEBI:190135"/>
    </ligand>
</feature>
<evidence type="ECO:0000256" key="8">
    <source>
        <dbReference type="ARBA" id="ARBA00023014"/>
    </source>
</evidence>
<evidence type="ECO:0000256" key="7">
    <source>
        <dbReference type="ARBA" id="ARBA00023004"/>
    </source>
</evidence>
<comment type="similarity">
    <text evidence="1">Belongs to the complex I 24 kDa subunit family.</text>
</comment>
<dbReference type="InterPro" id="IPR002023">
    <property type="entry name" value="NuoE-like"/>
</dbReference>
<keyword evidence="17" id="KW-1185">Reference proteome</keyword>
<dbReference type="Gene3D" id="1.10.10.1590">
    <property type="entry name" value="NADH-quinone oxidoreductase subunit E"/>
    <property type="match status" value="1"/>
</dbReference>
<evidence type="ECO:0000256" key="5">
    <source>
        <dbReference type="ARBA" id="ARBA00022723"/>
    </source>
</evidence>
<dbReference type="GO" id="GO:0003954">
    <property type="term" value="F:NADH dehydrogenase activity"/>
    <property type="evidence" value="ECO:0007669"/>
    <property type="project" value="TreeGrafter"/>
</dbReference>
<dbReference type="GO" id="GO:0008324">
    <property type="term" value="F:monoatomic cation transmembrane transporter activity"/>
    <property type="evidence" value="ECO:0007669"/>
    <property type="project" value="UniProtKB-ARBA"/>
</dbReference>
<keyword evidence="4" id="KW-0874">Quinone</keyword>
<keyword evidence="5 15" id="KW-0479">Metal-binding</keyword>
<dbReference type="SUPFAM" id="SSF52833">
    <property type="entry name" value="Thioredoxin-like"/>
    <property type="match status" value="1"/>
</dbReference>
<dbReference type="Proteomes" id="UP000033616">
    <property type="component" value="Unassembled WGS sequence"/>
</dbReference>
<evidence type="ECO:0000256" key="1">
    <source>
        <dbReference type="ARBA" id="ARBA00010643"/>
    </source>
</evidence>
<dbReference type="STRING" id="1359168.OCHUTO_0362"/>
<dbReference type="RefSeq" id="WP_045797105.1">
    <property type="nucleotide sequence ID" value="NZ_LANP01000007.1"/>
</dbReference>
<protein>
    <recommendedName>
        <fullName evidence="2">NADH-quinone oxidoreductase subunit E</fullName>
    </recommendedName>
    <alternativeName>
        <fullName evidence="11">NADH dehydrogenase I subunit E</fullName>
    </alternativeName>
    <alternativeName>
        <fullName evidence="12">NDH-1 subunit E</fullName>
    </alternativeName>
</protein>
<keyword evidence="7 15" id="KW-0408">Iron</keyword>
<dbReference type="GO" id="GO:0098662">
    <property type="term" value="P:inorganic cation transmembrane transport"/>
    <property type="evidence" value="ECO:0007669"/>
    <property type="project" value="UniProtKB-ARBA"/>
</dbReference>
<dbReference type="PANTHER" id="PTHR10371:SF3">
    <property type="entry name" value="NADH DEHYDROGENASE [UBIQUINONE] FLAVOPROTEIN 2, MITOCHONDRIAL"/>
    <property type="match status" value="1"/>
</dbReference>
<sequence>MNLATKTEFTFSKENLAIAKKIISNYPVGKEASAILAILELAQSQNGNWLSNNCIEYVATLLKLPYIKVHEIASFYTMFNLKPVGKYHIQICGTTPCWLKGANDIMSFCKKLLNIESGQTSQDKLFTIKEVECLGACRNAPVAQINYDYHENLTNDKIKEIINNLQAADLQQKSVLKIDEKSNL</sequence>
<keyword evidence="9" id="KW-0520">NAD</keyword>
<dbReference type="Gene3D" id="3.40.30.10">
    <property type="entry name" value="Glutaredoxin"/>
    <property type="match status" value="1"/>
</dbReference>
<evidence type="ECO:0000256" key="15">
    <source>
        <dbReference type="PIRSR" id="PIRSR000216-1"/>
    </source>
</evidence>
<dbReference type="PROSITE" id="PS01099">
    <property type="entry name" value="COMPLEX1_24K"/>
    <property type="match status" value="1"/>
</dbReference>
<comment type="cofactor">
    <cofactor evidence="13">
        <name>[2Fe-2S] cluster</name>
        <dbReference type="ChEBI" id="CHEBI:190135"/>
    </cofactor>
</comment>
<organism evidence="16 17">
    <name type="scientific">Orientia chuto str. Dubai</name>
    <dbReference type="NCBI Taxonomy" id="1359168"/>
    <lineage>
        <taxon>Bacteria</taxon>
        <taxon>Pseudomonadati</taxon>
        <taxon>Pseudomonadota</taxon>
        <taxon>Alphaproteobacteria</taxon>
        <taxon>Rickettsiales</taxon>
        <taxon>Rickettsiaceae</taxon>
        <taxon>Rickettsieae</taxon>
        <taxon>Orientia</taxon>
    </lineage>
</organism>
<evidence type="ECO:0000256" key="3">
    <source>
        <dbReference type="ARBA" id="ARBA00022714"/>
    </source>
</evidence>
<dbReference type="Pfam" id="PF01257">
    <property type="entry name" value="2Fe-2S_thioredx"/>
    <property type="match status" value="1"/>
</dbReference>
<dbReference type="GO" id="GO:1902494">
    <property type="term" value="C:catalytic complex"/>
    <property type="evidence" value="ECO:0007669"/>
    <property type="project" value="UniProtKB-ARBA"/>
</dbReference>
<dbReference type="PANTHER" id="PTHR10371">
    <property type="entry name" value="NADH DEHYDROGENASE UBIQUINONE FLAVOPROTEIN 2, MITOCHONDRIAL"/>
    <property type="match status" value="1"/>
</dbReference>
<dbReference type="CDD" id="cd03064">
    <property type="entry name" value="TRX_Fd_NuoE"/>
    <property type="match status" value="1"/>
</dbReference>
<dbReference type="FunFam" id="1.10.10.1590:FF:000001">
    <property type="entry name" value="NADH-quinone oxidoreductase subunit E"/>
    <property type="match status" value="1"/>
</dbReference>
<evidence type="ECO:0000256" key="11">
    <source>
        <dbReference type="ARBA" id="ARBA00031580"/>
    </source>
</evidence>
<dbReference type="GO" id="GO:0022890">
    <property type="term" value="F:inorganic cation transmembrane transporter activity"/>
    <property type="evidence" value="ECO:0007669"/>
    <property type="project" value="UniProtKB-ARBA"/>
</dbReference>
<dbReference type="NCBIfam" id="NF005725">
    <property type="entry name" value="PRK07539.1-5"/>
    <property type="match status" value="1"/>
</dbReference>
<dbReference type="EMBL" id="LANP01000007">
    <property type="protein sequence ID" value="KJV56634.1"/>
    <property type="molecule type" value="Genomic_DNA"/>
</dbReference>
<dbReference type="GO" id="GO:0031090">
    <property type="term" value="C:organelle membrane"/>
    <property type="evidence" value="ECO:0007669"/>
    <property type="project" value="UniProtKB-ARBA"/>
</dbReference>
<dbReference type="FunFam" id="3.40.30.10:FF:000022">
    <property type="entry name" value="NADH dehydrogenase flavoprotein 2, mitochondrial"/>
    <property type="match status" value="1"/>
</dbReference>
<dbReference type="GO" id="GO:0098796">
    <property type="term" value="C:membrane protein complex"/>
    <property type="evidence" value="ECO:0007669"/>
    <property type="project" value="UniProtKB-ARBA"/>
</dbReference>
<dbReference type="GO" id="GO:0051537">
    <property type="term" value="F:2 iron, 2 sulfur cluster binding"/>
    <property type="evidence" value="ECO:0007669"/>
    <property type="project" value="UniProtKB-KW"/>
</dbReference>
<feature type="binding site" evidence="15">
    <location>
        <position position="133"/>
    </location>
    <ligand>
        <name>[2Fe-2S] cluster</name>
        <dbReference type="ChEBI" id="CHEBI:190135"/>
    </ligand>
</feature>
<dbReference type="GO" id="GO:0048038">
    <property type="term" value="F:quinone binding"/>
    <property type="evidence" value="ECO:0007669"/>
    <property type="project" value="UniProtKB-KW"/>
</dbReference>
<reference evidence="16 17" key="1">
    <citation type="submission" date="2015-02" db="EMBL/GenBank/DDBJ databases">
        <title>Genome Sequencing of Rickettsiales.</title>
        <authorList>
            <person name="Daugherty S.C."/>
            <person name="Su Q."/>
            <person name="Abolude K."/>
            <person name="Beier-Sexton M."/>
            <person name="Carlyon J.A."/>
            <person name="Carter R."/>
            <person name="Day N.P."/>
            <person name="Dumler S.J."/>
            <person name="Dyachenko V."/>
            <person name="Godinez A."/>
            <person name="Kurtti T.J."/>
            <person name="Lichay M."/>
            <person name="Mullins K.E."/>
            <person name="Ott S."/>
            <person name="Pappas-Brown V."/>
            <person name="Paris D.H."/>
            <person name="Patel P."/>
            <person name="Richards A.L."/>
            <person name="Sadzewicz L."/>
            <person name="Sears K."/>
            <person name="Seidman D."/>
            <person name="Sengamalay N."/>
            <person name="Stenos J."/>
            <person name="Tallon L.J."/>
            <person name="Vincent G."/>
            <person name="Fraser C.M."/>
            <person name="Munderloh U."/>
            <person name="Dunning-Hotopp J.C."/>
        </authorList>
    </citation>
    <scope>NUCLEOTIDE SEQUENCE [LARGE SCALE GENOMIC DNA]</scope>
    <source>
        <strain evidence="16 17">Fuller</strain>
    </source>
</reference>
<dbReference type="GO" id="GO:0031967">
    <property type="term" value="C:organelle envelope"/>
    <property type="evidence" value="ECO:0007669"/>
    <property type="project" value="UniProtKB-ARBA"/>
</dbReference>
<evidence type="ECO:0000256" key="6">
    <source>
        <dbReference type="ARBA" id="ARBA00022967"/>
    </source>
</evidence>
<dbReference type="InterPro" id="IPR042128">
    <property type="entry name" value="NuoE_dom"/>
</dbReference>
<evidence type="ECO:0000313" key="16">
    <source>
        <dbReference type="EMBL" id="KJV56634.1"/>
    </source>
</evidence>
<evidence type="ECO:0000256" key="2">
    <source>
        <dbReference type="ARBA" id="ARBA00019898"/>
    </source>
</evidence>
<comment type="caution">
    <text evidence="16">The sequence shown here is derived from an EMBL/GenBank/DDBJ whole genome shotgun (WGS) entry which is preliminary data.</text>
</comment>
<evidence type="ECO:0000256" key="4">
    <source>
        <dbReference type="ARBA" id="ARBA00022719"/>
    </source>
</evidence>
<evidence type="ECO:0000256" key="14">
    <source>
        <dbReference type="ARBA" id="ARBA00047712"/>
    </source>
</evidence>
<evidence type="ECO:0000256" key="10">
    <source>
        <dbReference type="ARBA" id="ARBA00025189"/>
    </source>
</evidence>
<dbReference type="InterPro" id="IPR041921">
    <property type="entry name" value="NuoE_N"/>
</dbReference>
<keyword evidence="3 15" id="KW-0001">2Fe-2S</keyword>
<dbReference type="InterPro" id="IPR036249">
    <property type="entry name" value="Thioredoxin-like_sf"/>
</dbReference>
<dbReference type="PATRIC" id="fig|1359168.3.peg.1118"/>
<name>A0A0F3MPW8_9RICK</name>
<dbReference type="GO" id="GO:0022804">
    <property type="term" value="F:active transmembrane transporter activity"/>
    <property type="evidence" value="ECO:0007669"/>
    <property type="project" value="UniProtKB-ARBA"/>
</dbReference>
<keyword evidence="6" id="KW-1278">Translocase</keyword>
<evidence type="ECO:0000256" key="12">
    <source>
        <dbReference type="ARBA" id="ARBA00032788"/>
    </source>
</evidence>
<evidence type="ECO:0000256" key="13">
    <source>
        <dbReference type="ARBA" id="ARBA00034078"/>
    </source>
</evidence>